<sequence>MKFMENKNEAALALRRLYQLKANTRIDQAQFESLMEKTSYFGFVDIEIDDILFSMFSNNDDFVARTYFWHGKNAYESTSLRLWTTLAKLSSHVIDIGSYTGVYSLAAAKSNPKSKVFAIEALDRVYSRLLANKRANGASNLKCFNIAITDGSPEVELFIYSGEDILVSGSTTVSEVTDRSPVESRIVRATSLDKFVQDQNIPRIELLKIDAEGAEHLILSSAQNIIGASKPDIICELLPTSLTETIHASLKPHGYRYYRISESSLILTETQTPPASIEPPDFNILMTTMSASELEQALPFLTFEHLD</sequence>
<keyword evidence="2" id="KW-0489">Methyltransferase</keyword>
<dbReference type="SUPFAM" id="SSF53335">
    <property type="entry name" value="S-adenosyl-L-methionine-dependent methyltransferases"/>
    <property type="match status" value="1"/>
</dbReference>
<feature type="domain" description="Methyltransferase FkbM" evidence="1">
    <location>
        <begin position="95"/>
        <end position="257"/>
    </location>
</feature>
<accession>A0AAU7BJX3</accession>
<dbReference type="NCBIfam" id="TIGR01444">
    <property type="entry name" value="fkbM_fam"/>
    <property type="match status" value="1"/>
</dbReference>
<name>A0AAU7BJX3_9PSED</name>
<dbReference type="AlphaFoldDB" id="A0AAU7BJX3"/>
<reference evidence="2" key="2">
    <citation type="submission" date="2024-05" db="EMBL/GenBank/DDBJ databases">
        <authorList>
            <person name="Mellies J."/>
            <person name="Newton I."/>
        </authorList>
    </citation>
    <scope>NUCLEOTIDE SEQUENCE</scope>
    <source>
        <strain evidence="2">13.2</strain>
    </source>
</reference>
<protein>
    <submittedName>
        <fullName evidence="2">FkbM family methyltransferase</fullName>
    </submittedName>
</protein>
<dbReference type="Gene3D" id="3.40.50.150">
    <property type="entry name" value="Vaccinia Virus protein VP39"/>
    <property type="match status" value="1"/>
</dbReference>
<gene>
    <name evidence="2" type="ORF">ABH853_07995</name>
</gene>
<organism evidence="2">
    <name type="scientific">Pseudomonas sp. 13.2</name>
    <dbReference type="NCBI Taxonomy" id="3144665"/>
    <lineage>
        <taxon>Bacteria</taxon>
        <taxon>Pseudomonadati</taxon>
        <taxon>Pseudomonadota</taxon>
        <taxon>Gammaproteobacteria</taxon>
        <taxon>Pseudomonadales</taxon>
        <taxon>Pseudomonadaceae</taxon>
        <taxon>Pseudomonas</taxon>
    </lineage>
</organism>
<dbReference type="InterPro" id="IPR029063">
    <property type="entry name" value="SAM-dependent_MTases_sf"/>
</dbReference>
<dbReference type="InterPro" id="IPR052514">
    <property type="entry name" value="SAM-dependent_MTase"/>
</dbReference>
<dbReference type="GO" id="GO:0032259">
    <property type="term" value="P:methylation"/>
    <property type="evidence" value="ECO:0007669"/>
    <property type="project" value="UniProtKB-KW"/>
</dbReference>
<dbReference type="PANTHER" id="PTHR34203">
    <property type="entry name" value="METHYLTRANSFERASE, FKBM FAMILY PROTEIN"/>
    <property type="match status" value="1"/>
</dbReference>
<dbReference type="GO" id="GO:0008168">
    <property type="term" value="F:methyltransferase activity"/>
    <property type="evidence" value="ECO:0007669"/>
    <property type="project" value="UniProtKB-KW"/>
</dbReference>
<keyword evidence="2" id="KW-0808">Transferase</keyword>
<dbReference type="InterPro" id="IPR006342">
    <property type="entry name" value="FkbM_mtfrase"/>
</dbReference>
<dbReference type="CDD" id="cd02440">
    <property type="entry name" value="AdoMet_MTases"/>
    <property type="match status" value="1"/>
</dbReference>
<evidence type="ECO:0000259" key="1">
    <source>
        <dbReference type="Pfam" id="PF05050"/>
    </source>
</evidence>
<dbReference type="PANTHER" id="PTHR34203:SF15">
    <property type="entry name" value="SLL1173 PROTEIN"/>
    <property type="match status" value="1"/>
</dbReference>
<reference evidence="2" key="1">
    <citation type="journal article" date="2019" name="Microbiol. Resour. Announc.">
        <title>Draft Genome Sequences of Five Environmental Bacterial Isolates That Degrade Polyethylene Terephthalate Plastic.</title>
        <authorList>
            <person name="Leon-Zayas R."/>
            <person name="Roberts C."/>
            <person name="Vague M."/>
            <person name="Mellies J.L."/>
        </authorList>
    </citation>
    <scope>NUCLEOTIDE SEQUENCE</scope>
    <source>
        <strain evidence="2">13.2</strain>
    </source>
</reference>
<dbReference type="EMBL" id="CP157179">
    <property type="protein sequence ID" value="XBG32937.1"/>
    <property type="molecule type" value="Genomic_DNA"/>
</dbReference>
<dbReference type="Pfam" id="PF05050">
    <property type="entry name" value="Methyltransf_21"/>
    <property type="match status" value="1"/>
</dbReference>
<proteinExistence type="predicted"/>
<evidence type="ECO:0000313" key="2">
    <source>
        <dbReference type="EMBL" id="XBG32937.1"/>
    </source>
</evidence>